<evidence type="ECO:0000256" key="1">
    <source>
        <dbReference type="ARBA" id="ARBA00023015"/>
    </source>
</evidence>
<dbReference type="CDD" id="cd06170">
    <property type="entry name" value="LuxR_C_like"/>
    <property type="match status" value="1"/>
</dbReference>
<reference evidence="5 6" key="1">
    <citation type="submission" date="2015-01" db="EMBL/GenBank/DDBJ databases">
        <title>Rufibacter sp./DG31D/ whole genome sequencing.</title>
        <authorList>
            <person name="Kim M.K."/>
            <person name="Srinivasan S."/>
            <person name="Lee J.-J."/>
        </authorList>
    </citation>
    <scope>NUCLEOTIDE SEQUENCE [LARGE SCALE GENOMIC DNA]</scope>
    <source>
        <strain evidence="5 6">DG31D</strain>
    </source>
</reference>
<dbReference type="PROSITE" id="PS50043">
    <property type="entry name" value="HTH_LUXR_2"/>
    <property type="match status" value="1"/>
</dbReference>
<dbReference type="PANTHER" id="PTHR44688:SF16">
    <property type="entry name" value="DNA-BINDING TRANSCRIPTIONAL ACTIVATOR DEVR_DOSR"/>
    <property type="match status" value="1"/>
</dbReference>
<dbReference type="STRING" id="1379910.TH63_15515"/>
<evidence type="ECO:0000313" key="6">
    <source>
        <dbReference type="Proteomes" id="UP000036458"/>
    </source>
</evidence>
<organism evidence="5 6">
    <name type="scientific">Rufibacter radiotolerans</name>
    <dbReference type="NCBI Taxonomy" id="1379910"/>
    <lineage>
        <taxon>Bacteria</taxon>
        <taxon>Pseudomonadati</taxon>
        <taxon>Bacteroidota</taxon>
        <taxon>Cytophagia</taxon>
        <taxon>Cytophagales</taxon>
        <taxon>Hymenobacteraceae</taxon>
        <taxon>Rufibacter</taxon>
    </lineage>
</organism>
<evidence type="ECO:0000256" key="3">
    <source>
        <dbReference type="ARBA" id="ARBA00023163"/>
    </source>
</evidence>
<dbReference type="InterPro" id="IPR036388">
    <property type="entry name" value="WH-like_DNA-bd_sf"/>
</dbReference>
<dbReference type="SMART" id="SM00421">
    <property type="entry name" value="HTH_LUXR"/>
    <property type="match status" value="1"/>
</dbReference>
<dbReference type="AlphaFoldDB" id="A0A0H4VLN4"/>
<evidence type="ECO:0000256" key="2">
    <source>
        <dbReference type="ARBA" id="ARBA00023125"/>
    </source>
</evidence>
<dbReference type="EMBL" id="CP010777">
    <property type="protein sequence ID" value="AKQ46710.1"/>
    <property type="molecule type" value="Genomic_DNA"/>
</dbReference>
<keyword evidence="3" id="KW-0804">Transcription</keyword>
<dbReference type="InterPro" id="IPR000792">
    <property type="entry name" value="Tscrpt_reg_LuxR_C"/>
</dbReference>
<keyword evidence="2" id="KW-0238">DNA-binding</keyword>
<dbReference type="PANTHER" id="PTHR44688">
    <property type="entry name" value="DNA-BINDING TRANSCRIPTIONAL ACTIVATOR DEVR_DOSR"/>
    <property type="match status" value="1"/>
</dbReference>
<protein>
    <submittedName>
        <fullName evidence="5">Chemotaxis protein CheY</fullName>
    </submittedName>
</protein>
<sequence length="224" mass="26098">MELRKKMNDKISTIAAVADQLPGVVVIHNIQDNLKVEYMSPLGLRQIGVTLEELQQMGPEFHTRFFNPVESAEYVPKLIHGLLERNSEHEIISFFQQVRFHEQEDWMLHLSTIKIFMRDDAGRPLLTITIAMCIDPMHHLTAKVNRILEENTFLRQHYQRFSHLGPREREVLKLVALGKSSLEIAQDMFISEKTVNTHRRNIKVKLNAHTSFELSQYARAFDLI</sequence>
<dbReference type="PATRIC" id="fig|1379910.4.peg.3381"/>
<dbReference type="OrthoDB" id="965844at2"/>
<dbReference type="SUPFAM" id="SSF46894">
    <property type="entry name" value="C-terminal effector domain of the bipartite response regulators"/>
    <property type="match status" value="1"/>
</dbReference>
<evidence type="ECO:0000313" key="5">
    <source>
        <dbReference type="EMBL" id="AKQ46710.1"/>
    </source>
</evidence>
<keyword evidence="1" id="KW-0805">Transcription regulation</keyword>
<dbReference type="PRINTS" id="PR00038">
    <property type="entry name" value="HTHLUXR"/>
</dbReference>
<feature type="domain" description="HTH luxR-type" evidence="4">
    <location>
        <begin position="157"/>
        <end position="222"/>
    </location>
</feature>
<accession>A0A0H4VLN4</accession>
<gene>
    <name evidence="5" type="ORF">TH63_15515</name>
</gene>
<dbReference type="Pfam" id="PF00196">
    <property type="entry name" value="GerE"/>
    <property type="match status" value="1"/>
</dbReference>
<proteinExistence type="predicted"/>
<dbReference type="GO" id="GO:0006355">
    <property type="term" value="P:regulation of DNA-templated transcription"/>
    <property type="evidence" value="ECO:0007669"/>
    <property type="project" value="InterPro"/>
</dbReference>
<dbReference type="RefSeq" id="WP_048921743.1">
    <property type="nucleotide sequence ID" value="NZ_CP010777.1"/>
</dbReference>
<dbReference type="KEGG" id="ruf:TH63_15515"/>
<dbReference type="PROSITE" id="PS00622">
    <property type="entry name" value="HTH_LUXR_1"/>
    <property type="match status" value="1"/>
</dbReference>
<evidence type="ECO:0000259" key="4">
    <source>
        <dbReference type="PROSITE" id="PS50043"/>
    </source>
</evidence>
<dbReference type="InterPro" id="IPR016032">
    <property type="entry name" value="Sig_transdc_resp-reg_C-effctor"/>
</dbReference>
<name>A0A0H4VLN4_9BACT</name>
<dbReference type="GO" id="GO:0003677">
    <property type="term" value="F:DNA binding"/>
    <property type="evidence" value="ECO:0007669"/>
    <property type="project" value="UniProtKB-KW"/>
</dbReference>
<keyword evidence="6" id="KW-1185">Reference proteome</keyword>
<dbReference type="Proteomes" id="UP000036458">
    <property type="component" value="Chromosome"/>
</dbReference>
<dbReference type="Gene3D" id="1.10.10.10">
    <property type="entry name" value="Winged helix-like DNA-binding domain superfamily/Winged helix DNA-binding domain"/>
    <property type="match status" value="1"/>
</dbReference>